<evidence type="ECO:0000313" key="1">
    <source>
        <dbReference type="EMBL" id="AYV86985.1"/>
    </source>
</evidence>
<reference evidence="1" key="1">
    <citation type="submission" date="2018-10" db="EMBL/GenBank/DDBJ databases">
        <title>Hidden diversity of soil giant viruses.</title>
        <authorList>
            <person name="Schulz F."/>
            <person name="Alteio L."/>
            <person name="Goudeau D."/>
            <person name="Ryan E.M."/>
            <person name="Malmstrom R.R."/>
            <person name="Blanchard J."/>
            <person name="Woyke T."/>
        </authorList>
    </citation>
    <scope>NUCLEOTIDE SEQUENCE</scope>
    <source>
        <strain evidence="1">SYV1</strain>
    </source>
</reference>
<organism evidence="1">
    <name type="scientific">Sylvanvirus sp</name>
    <dbReference type="NCBI Taxonomy" id="2487774"/>
    <lineage>
        <taxon>Viruses</taxon>
    </lineage>
</organism>
<accession>A0A3G5AIE5</accession>
<sequence length="210" mass="25104">MDYECFLCLKLQYCESINDINLDKIGQVTYCDDCLFTCIRNNDLTCPATTNVYILASKCDDKGTILERKWFNNLQDLDNDKVMKEYKASVERGIHGPEYWSCTIIDRNESSISTKYFDDHKNQKEWITTGVDPSDFLKSYHSYDLDYVMKPGRWYIHDLLNIYDISDYVRREFKKGFVFHLNQHLRKRHTQLIDDKISQWKKRKEVFEIA</sequence>
<name>A0A3G5AIE5_9VIRU</name>
<proteinExistence type="predicted"/>
<protein>
    <submittedName>
        <fullName evidence="1">Uncharacterized protein</fullName>
    </submittedName>
</protein>
<dbReference type="EMBL" id="MK072523">
    <property type="protein sequence ID" value="AYV86985.1"/>
    <property type="molecule type" value="Genomic_DNA"/>
</dbReference>
<gene>
    <name evidence="1" type="ORF">Sylvanvirus17_4</name>
</gene>